<evidence type="ECO:0000256" key="2">
    <source>
        <dbReference type="ARBA" id="ARBA00022801"/>
    </source>
</evidence>
<evidence type="ECO:0000256" key="1">
    <source>
        <dbReference type="ARBA" id="ARBA00010515"/>
    </source>
</evidence>
<dbReference type="AlphaFoldDB" id="A0ABD5Y303"/>
<dbReference type="InterPro" id="IPR033140">
    <property type="entry name" value="Lipase_GDXG_put_SER_AS"/>
</dbReference>
<dbReference type="RefSeq" id="WP_274325633.1">
    <property type="nucleotide sequence ID" value="NZ_CP118158.1"/>
</dbReference>
<dbReference type="InterPro" id="IPR013094">
    <property type="entry name" value="AB_hydrolase_3"/>
</dbReference>
<organism evidence="5 6">
    <name type="scientific">Halosimplex aquaticum</name>
    <dbReference type="NCBI Taxonomy" id="3026162"/>
    <lineage>
        <taxon>Archaea</taxon>
        <taxon>Methanobacteriati</taxon>
        <taxon>Methanobacteriota</taxon>
        <taxon>Stenosarchaea group</taxon>
        <taxon>Halobacteria</taxon>
        <taxon>Halobacteriales</taxon>
        <taxon>Haloarculaceae</taxon>
        <taxon>Halosimplex</taxon>
    </lineage>
</organism>
<dbReference type="Pfam" id="PF07859">
    <property type="entry name" value="Abhydrolase_3"/>
    <property type="match status" value="1"/>
</dbReference>
<dbReference type="PANTHER" id="PTHR48081">
    <property type="entry name" value="AB HYDROLASE SUPERFAMILY PROTEIN C4A8.06C"/>
    <property type="match status" value="1"/>
</dbReference>
<dbReference type="GO" id="GO:0016787">
    <property type="term" value="F:hydrolase activity"/>
    <property type="evidence" value="ECO:0007669"/>
    <property type="project" value="UniProtKB-KW"/>
</dbReference>
<protein>
    <submittedName>
        <fullName evidence="5">Alpha/beta hydrolase</fullName>
    </submittedName>
</protein>
<dbReference type="EMBL" id="JBHTAS010000001">
    <property type="protein sequence ID" value="MFC7140066.1"/>
    <property type="molecule type" value="Genomic_DNA"/>
</dbReference>
<evidence type="ECO:0000313" key="6">
    <source>
        <dbReference type="Proteomes" id="UP001596432"/>
    </source>
</evidence>
<comment type="similarity">
    <text evidence="1">Belongs to the 'GDXG' lipolytic enzyme family.</text>
</comment>
<dbReference type="SUPFAM" id="SSF53474">
    <property type="entry name" value="alpha/beta-Hydrolases"/>
    <property type="match status" value="1"/>
</dbReference>
<comment type="caution">
    <text evidence="5">The sequence shown here is derived from an EMBL/GenBank/DDBJ whole genome shotgun (WGS) entry which is preliminary data.</text>
</comment>
<evidence type="ECO:0000259" key="4">
    <source>
        <dbReference type="Pfam" id="PF07859"/>
    </source>
</evidence>
<dbReference type="Gene3D" id="3.40.50.1820">
    <property type="entry name" value="alpha/beta hydrolase"/>
    <property type="match status" value="1"/>
</dbReference>
<feature type="compositionally biased region" description="Basic and acidic residues" evidence="3">
    <location>
        <begin position="1"/>
        <end position="15"/>
    </location>
</feature>
<dbReference type="GeneID" id="78820340"/>
<evidence type="ECO:0000256" key="3">
    <source>
        <dbReference type="SAM" id="MobiDB-lite"/>
    </source>
</evidence>
<reference evidence="5 6" key="1">
    <citation type="journal article" date="2019" name="Int. J. Syst. Evol. Microbiol.">
        <title>The Global Catalogue of Microorganisms (GCM) 10K type strain sequencing project: providing services to taxonomists for standard genome sequencing and annotation.</title>
        <authorList>
            <consortium name="The Broad Institute Genomics Platform"/>
            <consortium name="The Broad Institute Genome Sequencing Center for Infectious Disease"/>
            <person name="Wu L."/>
            <person name="Ma J."/>
        </authorList>
    </citation>
    <scope>NUCLEOTIDE SEQUENCE [LARGE SCALE GENOMIC DNA]</scope>
    <source>
        <strain evidence="5 6">XZYJT29</strain>
    </source>
</reference>
<gene>
    <name evidence="5" type="ORF">ACFQMA_09495</name>
</gene>
<feature type="domain" description="Alpha/beta hydrolase fold-3" evidence="4">
    <location>
        <begin position="111"/>
        <end position="315"/>
    </location>
</feature>
<dbReference type="PANTHER" id="PTHR48081:SF8">
    <property type="entry name" value="ALPHA_BETA HYDROLASE FOLD-3 DOMAIN-CONTAINING PROTEIN-RELATED"/>
    <property type="match status" value="1"/>
</dbReference>
<sequence>MDFEELLRAEPERDGPGAADTPGSSQRPRLAADEPHPDVQSVMDSRRWLQSVSMSTLGARGIRLLTKVGTWLQREDPPAVGDATDLTIQGPDGELDVRRYRPEAAGPYPTVVFYHGGGFVLGSLDTHDLLCRHLTIESGCEVVSVDYRLAPEHPFPAAVEDAYAALEWAADDPAVLDRDGHLAVAGDSAGGNLAAVVSLMAAERVGPGLDYQTLVYPAVGTREDQASMREYAGYVLSEDDMRWFDRCYYGSEIHRRNPYADPTRACDLSGVPPATVVTAGFDPLRDGGIAYARRLVGDGVSVRFRNYPSMVHGFVGMLSESEDVDRAHEAVEAIGEDLRVALGGS</sequence>
<keyword evidence="2 5" id="KW-0378">Hydrolase</keyword>
<proteinExistence type="inferred from homology"/>
<dbReference type="InterPro" id="IPR050300">
    <property type="entry name" value="GDXG_lipolytic_enzyme"/>
</dbReference>
<feature type="region of interest" description="Disordered" evidence="3">
    <location>
        <begin position="1"/>
        <end position="41"/>
    </location>
</feature>
<name>A0ABD5Y303_9EURY</name>
<dbReference type="PROSITE" id="PS01174">
    <property type="entry name" value="LIPASE_GDXG_SER"/>
    <property type="match status" value="1"/>
</dbReference>
<dbReference type="Proteomes" id="UP001596432">
    <property type="component" value="Unassembled WGS sequence"/>
</dbReference>
<evidence type="ECO:0000313" key="5">
    <source>
        <dbReference type="EMBL" id="MFC7140066.1"/>
    </source>
</evidence>
<accession>A0ABD5Y303</accession>
<dbReference type="InterPro" id="IPR029058">
    <property type="entry name" value="AB_hydrolase_fold"/>
</dbReference>
<keyword evidence="6" id="KW-1185">Reference proteome</keyword>